<dbReference type="Proteomes" id="UP001145114">
    <property type="component" value="Unassembled WGS sequence"/>
</dbReference>
<evidence type="ECO:0000313" key="1">
    <source>
        <dbReference type="EMBL" id="KAJ1677167.1"/>
    </source>
</evidence>
<reference evidence="1" key="1">
    <citation type="submission" date="2022-06" db="EMBL/GenBank/DDBJ databases">
        <title>Phylogenomic reconstructions and comparative analyses of Kickxellomycotina fungi.</title>
        <authorList>
            <person name="Reynolds N.K."/>
            <person name="Stajich J.E."/>
            <person name="Barry K."/>
            <person name="Grigoriev I.V."/>
            <person name="Crous P."/>
            <person name="Smith M.E."/>
        </authorList>
    </citation>
    <scope>NUCLEOTIDE SEQUENCE</scope>
    <source>
        <strain evidence="1">RSA 2271</strain>
    </source>
</reference>
<gene>
    <name evidence="1" type="ORF">EV182_006741</name>
</gene>
<keyword evidence="2" id="KW-1185">Reference proteome</keyword>
<proteinExistence type="predicted"/>
<comment type="caution">
    <text evidence="1">The sequence shown here is derived from an EMBL/GenBank/DDBJ whole genome shotgun (WGS) entry which is preliminary data.</text>
</comment>
<evidence type="ECO:0000313" key="2">
    <source>
        <dbReference type="Proteomes" id="UP001145114"/>
    </source>
</evidence>
<feature type="non-terminal residue" evidence="1">
    <location>
        <position position="150"/>
    </location>
</feature>
<protein>
    <submittedName>
        <fullName evidence="1">Uncharacterized protein</fullName>
    </submittedName>
</protein>
<dbReference type="EMBL" id="JAMZIH010002880">
    <property type="protein sequence ID" value="KAJ1677167.1"/>
    <property type="molecule type" value="Genomic_DNA"/>
</dbReference>
<organism evidence="1 2">
    <name type="scientific">Spiromyces aspiralis</name>
    <dbReference type="NCBI Taxonomy" id="68401"/>
    <lineage>
        <taxon>Eukaryota</taxon>
        <taxon>Fungi</taxon>
        <taxon>Fungi incertae sedis</taxon>
        <taxon>Zoopagomycota</taxon>
        <taxon>Kickxellomycotina</taxon>
        <taxon>Kickxellomycetes</taxon>
        <taxon>Kickxellales</taxon>
        <taxon>Kickxellaceae</taxon>
        <taxon>Spiromyces</taxon>
    </lineage>
</organism>
<sequence length="150" mass="16748">MRSKASFTAITAASAMSSESPSSAANTDDDGAATVELKTSISENSKKELERHHQNIKALYERSEKLIDRYSVLPHQKSDDYFVLINKMSKCGLSSNSARAGVPADISDSVPKPSPLVLKRLEDSYCEIFLPFRDDRALREEYVNYRGKVR</sequence>
<accession>A0ACC1HL40</accession>
<name>A0ACC1HL40_9FUNG</name>